<reference evidence="2 3" key="1">
    <citation type="submission" date="2023-06" db="EMBL/GenBank/DDBJ databases">
        <title>Pelomonas sp. PFR6 16S ribosomal RNA gene Genome sequencing and assembly.</title>
        <authorList>
            <person name="Woo H."/>
        </authorList>
    </citation>
    <scope>NUCLEOTIDE SEQUENCE [LARGE SCALE GENOMIC DNA]</scope>
    <source>
        <strain evidence="2 3">PFR6</strain>
    </source>
</reference>
<feature type="transmembrane region" description="Helical" evidence="1">
    <location>
        <begin position="110"/>
        <end position="134"/>
    </location>
</feature>
<evidence type="ECO:0000313" key="2">
    <source>
        <dbReference type="EMBL" id="MDN3922516.1"/>
    </source>
</evidence>
<dbReference type="EMBL" id="JAUHHC010000005">
    <property type="protein sequence ID" value="MDN3922516.1"/>
    <property type="molecule type" value="Genomic_DNA"/>
</dbReference>
<dbReference type="Proteomes" id="UP001228044">
    <property type="component" value="Unassembled WGS sequence"/>
</dbReference>
<sequence>MSGNQELGQQFNLGQGQKVAMRDYVEVAMPQPLDLLLATTPDSELDVWCTERGRLFRARFGFDAPQPARAEIVEIRKAYGFTDLQIKQLFKAGVLRVRGLTATLKPSVSVLWIGYVQITCFAVWTAMWCALVLSQPGFDGRHMAAISVYLACFFLAGYPAYLSMIRPNRIVHVHRAQTTGQTGAQTS</sequence>
<keyword evidence="1" id="KW-0472">Membrane</keyword>
<evidence type="ECO:0000313" key="3">
    <source>
        <dbReference type="Proteomes" id="UP001228044"/>
    </source>
</evidence>
<dbReference type="RefSeq" id="WP_290360817.1">
    <property type="nucleotide sequence ID" value="NZ_JAUHHC010000005.1"/>
</dbReference>
<organism evidence="2 3">
    <name type="scientific">Roseateles violae</name>
    <dbReference type="NCBI Taxonomy" id="3058042"/>
    <lineage>
        <taxon>Bacteria</taxon>
        <taxon>Pseudomonadati</taxon>
        <taxon>Pseudomonadota</taxon>
        <taxon>Betaproteobacteria</taxon>
        <taxon>Burkholderiales</taxon>
        <taxon>Sphaerotilaceae</taxon>
        <taxon>Roseateles</taxon>
    </lineage>
</organism>
<proteinExistence type="predicted"/>
<evidence type="ECO:0000256" key="1">
    <source>
        <dbReference type="SAM" id="Phobius"/>
    </source>
</evidence>
<comment type="caution">
    <text evidence="2">The sequence shown here is derived from an EMBL/GenBank/DDBJ whole genome shotgun (WGS) entry which is preliminary data.</text>
</comment>
<keyword evidence="1" id="KW-0812">Transmembrane</keyword>
<keyword evidence="1" id="KW-1133">Transmembrane helix</keyword>
<accession>A0ABT8DYG2</accession>
<name>A0ABT8DYG2_9BURK</name>
<protein>
    <submittedName>
        <fullName evidence="2">Uncharacterized protein</fullName>
    </submittedName>
</protein>
<keyword evidence="3" id="KW-1185">Reference proteome</keyword>
<feature type="transmembrane region" description="Helical" evidence="1">
    <location>
        <begin position="146"/>
        <end position="165"/>
    </location>
</feature>
<gene>
    <name evidence="2" type="ORF">QWJ38_19675</name>
</gene>